<dbReference type="AlphaFoldDB" id="A0A917YMX2"/>
<feature type="chain" id="PRO_5036688575" evidence="2">
    <location>
        <begin position="22"/>
        <end position="592"/>
    </location>
</feature>
<organism evidence="3 4">
    <name type="scientific">Gemmobacter aquaticus</name>
    <dbReference type="NCBI Taxonomy" id="490185"/>
    <lineage>
        <taxon>Bacteria</taxon>
        <taxon>Pseudomonadati</taxon>
        <taxon>Pseudomonadota</taxon>
        <taxon>Alphaproteobacteria</taxon>
        <taxon>Rhodobacterales</taxon>
        <taxon>Paracoccaceae</taxon>
        <taxon>Gemmobacter</taxon>
    </lineage>
</organism>
<evidence type="ECO:0000256" key="2">
    <source>
        <dbReference type="SAM" id="SignalP"/>
    </source>
</evidence>
<reference evidence="3 4" key="1">
    <citation type="journal article" date="2014" name="Int. J. Syst. Evol. Microbiol.">
        <title>Complete genome sequence of Corynebacterium casei LMG S-19264T (=DSM 44701T), isolated from a smear-ripened cheese.</title>
        <authorList>
            <consortium name="US DOE Joint Genome Institute (JGI-PGF)"/>
            <person name="Walter F."/>
            <person name="Albersmeier A."/>
            <person name="Kalinowski J."/>
            <person name="Ruckert C."/>
        </authorList>
    </citation>
    <scope>NUCLEOTIDE SEQUENCE [LARGE SCALE GENOMIC DNA]</scope>
    <source>
        <strain evidence="3 4">CGMCC 1.7029</strain>
    </source>
</reference>
<protein>
    <submittedName>
        <fullName evidence="3">Uncharacterized protein</fullName>
    </submittedName>
</protein>
<keyword evidence="4" id="KW-1185">Reference proteome</keyword>
<keyword evidence="2" id="KW-0732">Signal</keyword>
<proteinExistence type="predicted"/>
<dbReference type="OrthoDB" id="7847197at2"/>
<sequence length="592" mass="62850">MKRGVASLACSIALLALPASAQQARVRTGEHRDFTRLVVMLPAPADWSLRQTATGYDLTVDEGKLQFDLTEAFARIDQTRIRKLGAEPGVLRINEGDPCECRAEAFEFRPGIVVVDFRDGKPEAPPEIPIFPTVALTDKTLPAITEPGAGPMMPDVSRNDMVLQFARSIATERNLSLGDTTGEVAAAGAGALPEADPCRIGADLDIASWAPLDGDLASGIASARSEVMDARDALDTEAAMTLAQRYIAAGFGAEALQILGLVGEDDIGPAMLGAVARLIDAPGIAEPRLNGLETCRSPAALWAVLARDHLRPAEPVAAADIVIAFLQLPPNLKMGIFPDLVSRLSEAGYEAEITRLHNDMDRLLAAEEADARYRNAADLLAPPASLRTPREAAARAKDTLDRLAAGQEVSAGTVDDLDALLHQTRRPEDREALLRALALARANAGQFEAALKLSESTPGVQAEVIGVLAHKGSDNDLLLHVGRSAAAEIQDVETSTQLAKRFRALGFGDEARFWEERAGHGPLTPGTRLADLADEYPVVQLQGPSDAPAPVPPRDGAATTLPPQVPLGLSAAKRLVEESERITADAGRRPQP</sequence>
<evidence type="ECO:0000313" key="3">
    <source>
        <dbReference type="EMBL" id="GGO33892.1"/>
    </source>
</evidence>
<evidence type="ECO:0000313" key="4">
    <source>
        <dbReference type="Proteomes" id="UP000598196"/>
    </source>
</evidence>
<name>A0A917YMX2_9RHOB</name>
<evidence type="ECO:0000256" key="1">
    <source>
        <dbReference type="SAM" id="MobiDB-lite"/>
    </source>
</evidence>
<accession>A0A917YMX2</accession>
<feature type="region of interest" description="Disordered" evidence="1">
    <location>
        <begin position="542"/>
        <end position="592"/>
    </location>
</feature>
<comment type="caution">
    <text evidence="3">The sequence shown here is derived from an EMBL/GenBank/DDBJ whole genome shotgun (WGS) entry which is preliminary data.</text>
</comment>
<feature type="compositionally biased region" description="Basic and acidic residues" evidence="1">
    <location>
        <begin position="574"/>
        <end position="592"/>
    </location>
</feature>
<dbReference type="RefSeq" id="WP_146287091.1">
    <property type="nucleotide sequence ID" value="NZ_BMLP01000004.1"/>
</dbReference>
<dbReference type="Proteomes" id="UP000598196">
    <property type="component" value="Unassembled WGS sequence"/>
</dbReference>
<feature type="signal peptide" evidence="2">
    <location>
        <begin position="1"/>
        <end position="21"/>
    </location>
</feature>
<gene>
    <name evidence="3" type="ORF">GCM10010991_23900</name>
</gene>
<dbReference type="EMBL" id="BMLP01000004">
    <property type="protein sequence ID" value="GGO33892.1"/>
    <property type="molecule type" value="Genomic_DNA"/>
</dbReference>